<keyword evidence="2" id="KW-1185">Reference proteome</keyword>
<dbReference type="RefSeq" id="WP_007041909.1">
    <property type="nucleotide sequence ID" value="NZ_AFWT01000025.1"/>
</dbReference>
<evidence type="ECO:0000313" key="1">
    <source>
        <dbReference type="EMBL" id="EGV29604.1"/>
    </source>
</evidence>
<name>G2E4I3_9GAMM</name>
<dbReference type="Proteomes" id="UP000004200">
    <property type="component" value="Unassembled WGS sequence"/>
</dbReference>
<protein>
    <submittedName>
        <fullName evidence="1">Uncharacterized protein</fullName>
    </submittedName>
</protein>
<evidence type="ECO:0000313" key="2">
    <source>
        <dbReference type="Proteomes" id="UP000004200"/>
    </source>
</evidence>
<dbReference type="EMBL" id="AFWT01000025">
    <property type="protein sequence ID" value="EGV29604.1"/>
    <property type="molecule type" value="Genomic_DNA"/>
</dbReference>
<proteinExistence type="predicted"/>
<gene>
    <name evidence="1" type="ORF">ThidrDRAFT_3196</name>
</gene>
<dbReference type="AlphaFoldDB" id="G2E4I3"/>
<comment type="caution">
    <text evidence="1">The sequence shown here is derived from an EMBL/GenBank/DDBJ whole genome shotgun (WGS) entry which is preliminary data.</text>
</comment>
<accession>G2E4I3</accession>
<organism evidence="1 2">
    <name type="scientific">Thiorhodococcus drewsii AZ1</name>
    <dbReference type="NCBI Taxonomy" id="765913"/>
    <lineage>
        <taxon>Bacteria</taxon>
        <taxon>Pseudomonadati</taxon>
        <taxon>Pseudomonadota</taxon>
        <taxon>Gammaproteobacteria</taxon>
        <taxon>Chromatiales</taxon>
        <taxon>Chromatiaceae</taxon>
        <taxon>Thiorhodococcus</taxon>
    </lineage>
</organism>
<reference evidence="1 2" key="1">
    <citation type="submission" date="2011-06" db="EMBL/GenBank/DDBJ databases">
        <title>The draft genome of Thiorhodococcus drewsii AZ1.</title>
        <authorList>
            <consortium name="US DOE Joint Genome Institute (JGI-PGF)"/>
            <person name="Lucas S."/>
            <person name="Han J."/>
            <person name="Lapidus A."/>
            <person name="Cheng J.-F."/>
            <person name="Goodwin L."/>
            <person name="Pitluck S."/>
            <person name="Peters L."/>
            <person name="Land M.L."/>
            <person name="Hauser L."/>
            <person name="Vogl K."/>
            <person name="Liu Z."/>
            <person name="Imhoff J."/>
            <person name="Thiel V."/>
            <person name="Frigaard N.-U."/>
            <person name="Bryant D.A."/>
            <person name="Woyke T.J."/>
        </authorList>
    </citation>
    <scope>NUCLEOTIDE SEQUENCE [LARGE SCALE GENOMIC DNA]</scope>
    <source>
        <strain evidence="1 2">AZ1</strain>
    </source>
</reference>
<sequence>MGDVIQFPFSEDDFLRKFKAPDLPPELVDCLKNAYRNIVQKLEDSPSVTFKPNPDYMKEVEQFRQEYRAFLLSMLQGALAKDVEICMLKLELSKLRN</sequence>